<keyword evidence="3" id="KW-1185">Reference proteome</keyword>
<dbReference type="SUPFAM" id="SSF56112">
    <property type="entry name" value="Protein kinase-like (PK-like)"/>
    <property type="match status" value="1"/>
</dbReference>
<comment type="caution">
    <text evidence="2">The sequence shown here is derived from an EMBL/GenBank/DDBJ whole genome shotgun (WGS) entry which is preliminary data.</text>
</comment>
<proteinExistence type="predicted"/>
<evidence type="ECO:0000313" key="2">
    <source>
        <dbReference type="EMBL" id="KAK8095334.1"/>
    </source>
</evidence>
<dbReference type="InterPro" id="IPR011009">
    <property type="entry name" value="Kinase-like_dom_sf"/>
</dbReference>
<dbReference type="PANTHER" id="PTHR21310">
    <property type="entry name" value="AMINOGLYCOSIDE PHOSPHOTRANSFERASE-RELATED-RELATED"/>
    <property type="match status" value="1"/>
</dbReference>
<dbReference type="Pfam" id="PF01636">
    <property type="entry name" value="APH"/>
    <property type="match status" value="1"/>
</dbReference>
<accession>A0AAW0Q492</accession>
<feature type="domain" description="Aminoglycoside phosphotransferase" evidence="1">
    <location>
        <begin position="88"/>
        <end position="236"/>
    </location>
</feature>
<evidence type="ECO:0000259" key="1">
    <source>
        <dbReference type="Pfam" id="PF01636"/>
    </source>
</evidence>
<name>A0AAW0Q492_9PEZI</name>
<dbReference type="AlphaFoldDB" id="A0AAW0Q492"/>
<dbReference type="EMBL" id="JAQQWP010000011">
    <property type="protein sequence ID" value="KAK8095334.1"/>
    <property type="molecule type" value="Genomic_DNA"/>
</dbReference>
<sequence length="374" mass="41365">MATERQDSGVSLSGFFARCRLPDGARAKCDGFAAARFPGLEVRPAPFQGYCSYTLCVGEAAIVQFRPVEHSIDVNIVGEARAIFGPLVPEAKLLDMVADSNNRLHVYCMRRLTGVSLADFRASTSTRQTEAAEAHRRQTVRDLARFHSQAWSHARTRVQVEPKGAVGSSLRWRLDVMASSLPGRFRRLASRLLPVLPNIEGLPWTLSHGDFLPSNILVDQQTGETTGLLDWAEAEWLPFGVGMYGLEELLGEAREGQFVYYPEADKLRCLFWNEIKTQIPELHGDHGQLRAVTEAQLFGVLLWHGIAFDDGKLNRVVEEGTDDGEIQRLDAFSLDYKATPKAVPSDSFLIPDATAGVVNATMSPPERGVCDPKR</sequence>
<gene>
    <name evidence="2" type="ORF">PG999_013356</name>
</gene>
<dbReference type="Proteomes" id="UP001392437">
    <property type="component" value="Unassembled WGS sequence"/>
</dbReference>
<dbReference type="Gene3D" id="3.90.1200.10">
    <property type="match status" value="1"/>
</dbReference>
<dbReference type="InterPro" id="IPR002575">
    <property type="entry name" value="Aminoglycoside_PTrfase"/>
</dbReference>
<reference evidence="2 3" key="1">
    <citation type="submission" date="2023-01" db="EMBL/GenBank/DDBJ databases">
        <title>Analysis of 21 Apiospora genomes using comparative genomics revels a genus with tremendous synthesis potential of carbohydrate active enzymes and secondary metabolites.</title>
        <authorList>
            <person name="Sorensen T."/>
        </authorList>
    </citation>
    <scope>NUCLEOTIDE SEQUENCE [LARGE SCALE GENOMIC DNA]</scope>
    <source>
        <strain evidence="2 3">CBS 117206</strain>
    </source>
</reference>
<protein>
    <recommendedName>
        <fullName evidence="1">Aminoglycoside phosphotransferase domain-containing protein</fullName>
    </recommendedName>
</protein>
<evidence type="ECO:0000313" key="3">
    <source>
        <dbReference type="Proteomes" id="UP001392437"/>
    </source>
</evidence>
<dbReference type="PANTHER" id="PTHR21310:SF59">
    <property type="entry name" value="AMINOGLYCOSIDE PHOSPHOTRANSFERASE DOMAIN-CONTAINING PROTEIN"/>
    <property type="match status" value="1"/>
</dbReference>
<dbReference type="InterPro" id="IPR051678">
    <property type="entry name" value="AGP_Transferase"/>
</dbReference>
<organism evidence="2 3">
    <name type="scientific">Apiospora kogelbergensis</name>
    <dbReference type="NCBI Taxonomy" id="1337665"/>
    <lineage>
        <taxon>Eukaryota</taxon>
        <taxon>Fungi</taxon>
        <taxon>Dikarya</taxon>
        <taxon>Ascomycota</taxon>
        <taxon>Pezizomycotina</taxon>
        <taxon>Sordariomycetes</taxon>
        <taxon>Xylariomycetidae</taxon>
        <taxon>Amphisphaeriales</taxon>
        <taxon>Apiosporaceae</taxon>
        <taxon>Apiospora</taxon>
    </lineage>
</organism>